<feature type="compositionally biased region" description="Basic and acidic residues" evidence="1">
    <location>
        <begin position="246"/>
        <end position="257"/>
    </location>
</feature>
<organism evidence="2 3">
    <name type="scientific">Actinoplanes teichomyceticus</name>
    <dbReference type="NCBI Taxonomy" id="1867"/>
    <lineage>
        <taxon>Bacteria</taxon>
        <taxon>Bacillati</taxon>
        <taxon>Actinomycetota</taxon>
        <taxon>Actinomycetes</taxon>
        <taxon>Micromonosporales</taxon>
        <taxon>Micromonosporaceae</taxon>
        <taxon>Actinoplanes</taxon>
    </lineage>
</organism>
<protein>
    <submittedName>
        <fullName evidence="2">Uncharacterized protein</fullName>
    </submittedName>
</protein>
<dbReference type="AlphaFoldDB" id="A0A561WM25"/>
<feature type="compositionally biased region" description="Basic residues" evidence="1">
    <location>
        <begin position="154"/>
        <end position="179"/>
    </location>
</feature>
<comment type="caution">
    <text evidence="2">The sequence shown here is derived from an EMBL/GenBank/DDBJ whole genome shotgun (WGS) entry which is preliminary data.</text>
</comment>
<dbReference type="EMBL" id="VIWY01000002">
    <property type="protein sequence ID" value="TWG24916.1"/>
    <property type="molecule type" value="Genomic_DNA"/>
</dbReference>
<evidence type="ECO:0000313" key="2">
    <source>
        <dbReference type="EMBL" id="TWG24916.1"/>
    </source>
</evidence>
<feature type="region of interest" description="Disordered" evidence="1">
    <location>
        <begin position="77"/>
        <end position="282"/>
    </location>
</feature>
<reference evidence="2 3" key="1">
    <citation type="submission" date="2019-06" db="EMBL/GenBank/DDBJ databases">
        <title>Sequencing the genomes of 1000 actinobacteria strains.</title>
        <authorList>
            <person name="Klenk H.-P."/>
        </authorList>
    </citation>
    <scope>NUCLEOTIDE SEQUENCE [LARGE SCALE GENOMIC DNA]</scope>
    <source>
        <strain evidence="2 3">DSM 43866</strain>
    </source>
</reference>
<evidence type="ECO:0000313" key="3">
    <source>
        <dbReference type="Proteomes" id="UP000320239"/>
    </source>
</evidence>
<feature type="compositionally biased region" description="Basic residues" evidence="1">
    <location>
        <begin position="109"/>
        <end position="121"/>
    </location>
</feature>
<accession>A0A561WM25</accession>
<proteinExistence type="predicted"/>
<evidence type="ECO:0000256" key="1">
    <source>
        <dbReference type="SAM" id="MobiDB-lite"/>
    </source>
</evidence>
<name>A0A561WM25_ACTTI</name>
<feature type="compositionally biased region" description="Low complexity" evidence="1">
    <location>
        <begin position="125"/>
        <end position="152"/>
    </location>
</feature>
<feature type="compositionally biased region" description="Low complexity" evidence="1">
    <location>
        <begin position="186"/>
        <end position="244"/>
    </location>
</feature>
<sequence>MQAARRPGVIAANDVGDDTPAGIRRRHAGSRGRRDPPDVVPSHRDRPPAARPRPGGCAARLPWVAGSFPVRRSRWQPARIPPAWHPTSGSAPLRARRSGRDPPGTPPSRSRRPVPARAARRSPRDVSAIPGGTASTSATGATTTAPTNAPRARQPPRPRRPGNARHPPRPRRPAKHSNHPSRERPASTTTTPAARAPPSTTTTTATKAPPSTPTTATANAAASTTTTAAANAAARTMTAPARIASGRHEDLATEDPQKRRHPGHVRPAETRPPQPRTARQRR</sequence>
<gene>
    <name evidence="2" type="ORF">FHX34_1021479</name>
</gene>
<feature type="compositionally biased region" description="Basic and acidic residues" evidence="1">
    <location>
        <begin position="32"/>
        <end position="48"/>
    </location>
</feature>
<feature type="region of interest" description="Disordered" evidence="1">
    <location>
        <begin position="1"/>
        <end position="62"/>
    </location>
</feature>
<dbReference type="Proteomes" id="UP000320239">
    <property type="component" value="Unassembled WGS sequence"/>
</dbReference>
<keyword evidence="3" id="KW-1185">Reference proteome</keyword>